<evidence type="ECO:0000313" key="3">
    <source>
        <dbReference type="Proteomes" id="UP000000330"/>
    </source>
</evidence>
<protein>
    <submittedName>
        <fullName evidence="2">DexA exonuclease A</fullName>
    </submittedName>
</protein>
<accession>D9I5X9</accession>
<keyword evidence="3" id="KW-1185">Reference proteome</keyword>
<dbReference type="KEGG" id="vg:10323000"/>
<keyword evidence="2" id="KW-0269">Exonuclease</keyword>
<gene>
    <name evidence="2" type="primary">dexA</name>
    <name evidence="2" type="ORF">Acj133p013</name>
</gene>
<proteinExistence type="predicted"/>
<dbReference type="Proteomes" id="UP000000330">
    <property type="component" value="Segment"/>
</dbReference>
<evidence type="ECO:0000313" key="2">
    <source>
        <dbReference type="EMBL" id="ADJ19360.1"/>
    </source>
</evidence>
<dbReference type="RefSeq" id="YP_004300594.1">
    <property type="nucleotide sequence ID" value="NC_015250.1"/>
</dbReference>
<dbReference type="GO" id="GO:0004527">
    <property type="term" value="F:exonuclease activity"/>
    <property type="evidence" value="ECO:0007669"/>
    <property type="project" value="UniProtKB-KW"/>
</dbReference>
<keyword evidence="2" id="KW-0378">Hydrolase</keyword>
<reference evidence="2 3" key="1">
    <citation type="journal article" date="2010" name="Virol. J.">
        <title>Genomes of the T4-related bacteriophages as windows on microbial genome evolution.</title>
        <authorList>
            <person name="Petrov V.M."/>
            <person name="Ratnayaka S."/>
            <person name="Nolan J.M."/>
            <person name="Miller E.S."/>
            <person name="Karam J.D."/>
        </authorList>
    </citation>
    <scope>NUCLEOTIDE SEQUENCE [LARGE SCALE GENOMIC DNA]</scope>
    <source>
        <strain evidence="2">Acj133</strain>
    </source>
</reference>
<dbReference type="Pfam" id="PF16473">
    <property type="entry name" value="Rv2179c-like"/>
    <property type="match status" value="1"/>
</dbReference>
<evidence type="ECO:0000259" key="1">
    <source>
        <dbReference type="Pfam" id="PF16473"/>
    </source>
</evidence>
<dbReference type="GeneID" id="10323000"/>
<organism evidence="2 3">
    <name type="scientific">Acinetobacter phage 133</name>
    <dbReference type="NCBI Taxonomy" id="2919552"/>
    <lineage>
        <taxon>Viruses</taxon>
        <taxon>Duplodnaviria</taxon>
        <taxon>Heunggongvirae</taxon>
        <taxon>Uroviricota</taxon>
        <taxon>Caudoviricetes</taxon>
        <taxon>Pantevenvirales</taxon>
        <taxon>Straboviridae</taxon>
        <taxon>Tevenvirinae</taxon>
        <taxon>Centumtrigintavirus</taxon>
        <taxon>Centumtrigintavirus cv133</taxon>
        <taxon>Acinetobacter virus 133</taxon>
    </lineage>
</organism>
<dbReference type="EMBL" id="HM114315">
    <property type="protein sequence ID" value="ADJ19360.1"/>
    <property type="molecule type" value="Genomic_DNA"/>
</dbReference>
<feature type="domain" description="3'-5' exoribonuclease Rv2179c-like" evidence="1">
    <location>
        <begin position="6"/>
        <end position="159"/>
    </location>
</feature>
<name>D9I5X9_9CAUD</name>
<sequence>MKPTDFLIDFESLSTVPESVIVEVSIVPFKDDPENPMSFQDLVAKGKKFKLDLASQKGKRHIMASTVNWWKEQDAAARKNLVPAPGDLTVNEAVDQILDFLKVNNCDLWKSQLWCRGMSFDIPIWINMLQERFGVKDTGKLEPTAFWNGRDVRTAIEAIALTRGLTMTPLRKGLLPGFVMHDSIHDCAKDVLMLQYIKRYAMGLETAPTEAESDPVTVKKRM</sequence>
<keyword evidence="2" id="KW-0540">Nuclease</keyword>
<dbReference type="InterPro" id="IPR033390">
    <property type="entry name" value="Rv2179c-like"/>
</dbReference>